<organism evidence="2 3">
    <name type="scientific">Spirosoma aureum</name>
    <dbReference type="NCBI Taxonomy" id="2692134"/>
    <lineage>
        <taxon>Bacteria</taxon>
        <taxon>Pseudomonadati</taxon>
        <taxon>Bacteroidota</taxon>
        <taxon>Cytophagia</taxon>
        <taxon>Cytophagales</taxon>
        <taxon>Cytophagaceae</taxon>
        <taxon>Spirosoma</taxon>
    </lineage>
</organism>
<dbReference type="EMBL" id="CP050063">
    <property type="protein sequence ID" value="QIP15713.1"/>
    <property type="molecule type" value="Genomic_DNA"/>
</dbReference>
<accession>A0A6G9AU23</accession>
<keyword evidence="3" id="KW-1185">Reference proteome</keyword>
<dbReference type="AlphaFoldDB" id="A0A6G9AU23"/>
<dbReference type="Proteomes" id="UP000501802">
    <property type="component" value="Chromosome"/>
</dbReference>
<evidence type="ECO:0000259" key="1">
    <source>
        <dbReference type="Pfam" id="PF07693"/>
    </source>
</evidence>
<dbReference type="InterPro" id="IPR011646">
    <property type="entry name" value="KAP_P-loop"/>
</dbReference>
<evidence type="ECO:0000313" key="2">
    <source>
        <dbReference type="EMBL" id="QIP15713.1"/>
    </source>
</evidence>
<name>A0A6G9AU23_9BACT</name>
<proteinExistence type="predicted"/>
<protein>
    <recommendedName>
        <fullName evidence="1">KAP NTPase domain-containing protein</fullName>
    </recommendedName>
</protein>
<evidence type="ECO:0000313" key="3">
    <source>
        <dbReference type="Proteomes" id="UP000501802"/>
    </source>
</evidence>
<feature type="domain" description="KAP NTPase" evidence="1">
    <location>
        <begin position="24"/>
        <end position="295"/>
    </location>
</feature>
<dbReference type="Pfam" id="PF07693">
    <property type="entry name" value="KAP_NTPase"/>
    <property type="match status" value="1"/>
</dbReference>
<reference evidence="2 3" key="1">
    <citation type="submission" date="2020-03" db="EMBL/GenBank/DDBJ databases">
        <authorList>
            <person name="Kim M.K."/>
        </authorList>
    </citation>
    <scope>NUCLEOTIDE SEQUENCE [LARGE SCALE GENOMIC DNA]</scope>
    <source>
        <strain evidence="2 3">BT328</strain>
    </source>
</reference>
<dbReference type="KEGG" id="spib:G8759_25300"/>
<dbReference type="RefSeq" id="WP_167214486.1">
    <property type="nucleotide sequence ID" value="NZ_CP050063.1"/>
</dbReference>
<dbReference type="SUPFAM" id="SSF52540">
    <property type="entry name" value="P-loop containing nucleoside triphosphate hydrolases"/>
    <property type="match status" value="1"/>
</dbReference>
<dbReference type="InterPro" id="IPR027417">
    <property type="entry name" value="P-loop_NTPase"/>
</dbReference>
<sequence length="551" mass="63369">MIIKTIEPSAAFDIHFSNPSNKRILFSGKFGSGKTYFLKEYFEAKKDQLNTFWLSPVKYSVGLNEDIFEYIKFDLALKLIGMPEFAPSLKSRFGEDLYMYQFLSNQPQAAIDTLLLLIETMAKGTIDGESIEAKGLSIVAGAKSVAIGLMDYYQKYKNFKNSIDKASETHSDLFKRYLEDSVLKKGSIFENDLITQTIKSAIEICKQQGKKENVLIIDDFDRLDPEHVFRILNILSVHNDMFDEDNKFGFDKIIIVCDYDNIAKIYAYKYGSETSFSGYISKFFSTEVFHFNNKLAIQQFCRLDLGGVIPDKDSQDVLGMLLAYFVEKNILTMREIIKVKIPTNLTSYQYGPYNILENFPTVYKDSRPHFRDNKYFIGEGVKTFFVTSEDYPFIHAIRVLCLIFGDYDLLKNRIEKIDHSKDTGYDKEYVPKLIKTLMLLLHHASNQSELSRLCFTIESDNHRYVVLSRPSTVFLQKKFFIETGWSDGNQYTGDVSYYKNVNKFLNLKDDIDITGTAYGNFKSLFNELTIILNFLDGSGTLQHFGVTKSSI</sequence>
<gene>
    <name evidence="2" type="ORF">G8759_25300</name>
</gene>